<proteinExistence type="inferred from homology"/>
<evidence type="ECO:0000259" key="4">
    <source>
        <dbReference type="Pfam" id="PF10370"/>
    </source>
</evidence>
<dbReference type="KEGG" id="hhl:Halha_0274"/>
<dbReference type="Proteomes" id="UP000010880">
    <property type="component" value="Chromosome"/>
</dbReference>
<dbReference type="AlphaFoldDB" id="L0K6Y8"/>
<dbReference type="InterPro" id="IPR036663">
    <property type="entry name" value="Fumarylacetoacetase_C_sf"/>
</dbReference>
<dbReference type="OrthoDB" id="9805307at2"/>
<gene>
    <name evidence="5" type="ordered locus">Halha_0274</name>
</gene>
<dbReference type="Pfam" id="PF10370">
    <property type="entry name" value="Rv2993c-like_N"/>
    <property type="match status" value="1"/>
</dbReference>
<organism evidence="5 6">
    <name type="scientific">Halobacteroides halobius (strain ATCC 35273 / DSM 5150 / MD-1)</name>
    <dbReference type="NCBI Taxonomy" id="748449"/>
    <lineage>
        <taxon>Bacteria</taxon>
        <taxon>Bacillati</taxon>
        <taxon>Bacillota</taxon>
        <taxon>Clostridia</taxon>
        <taxon>Halanaerobiales</taxon>
        <taxon>Halobacteroidaceae</taxon>
        <taxon>Halobacteroides</taxon>
    </lineage>
</organism>
<protein>
    <submittedName>
        <fullName evidence="5">2-keto-4-pentenoate hydratase/2-oxohepta-3-ene-1,7-dioic acid hydratase</fullName>
    </submittedName>
</protein>
<accession>L0K6Y8</accession>
<feature type="domain" description="Rv2993c-like N-terminal" evidence="4">
    <location>
        <begin position="1"/>
        <end position="50"/>
    </location>
</feature>
<dbReference type="GO" id="GO:0016853">
    <property type="term" value="F:isomerase activity"/>
    <property type="evidence" value="ECO:0007669"/>
    <property type="project" value="UniProtKB-ARBA"/>
</dbReference>
<dbReference type="GO" id="GO:0018773">
    <property type="term" value="F:acetylpyruvate hydrolase activity"/>
    <property type="evidence" value="ECO:0007669"/>
    <property type="project" value="TreeGrafter"/>
</dbReference>
<dbReference type="eggNOG" id="COG0179">
    <property type="taxonomic scope" value="Bacteria"/>
</dbReference>
<name>L0K6Y8_HALHC</name>
<dbReference type="HOGENOM" id="CLU_028458_4_2_9"/>
<dbReference type="SUPFAM" id="SSF56529">
    <property type="entry name" value="FAH"/>
    <property type="match status" value="1"/>
</dbReference>
<dbReference type="EMBL" id="CP003359">
    <property type="protein sequence ID" value="AGB40285.1"/>
    <property type="molecule type" value="Genomic_DNA"/>
</dbReference>
<evidence type="ECO:0000256" key="2">
    <source>
        <dbReference type="ARBA" id="ARBA00022723"/>
    </source>
</evidence>
<sequence length="250" mass="27722">MKLVRFRKGEKVGYGILKKRRIQKVEGKITGDYQVLDEYYTLSDVELLAPCSPSKVICVGLNYKDHAQELGMELPTEPIIFLKPATTVIGPEDIIKYPKMSQQVDYEAELAVVIKDQIKNITPDQAQEHILGYTCANDVTARDLQRQDGQWTRAKSFDTFAPLGPVIETELAPDSLKIELFKNGELKQTSNTAKMIFSIPKLVSFISQVMSLQPGDVILTGTPPGVGAVDLEDQIEVKIEGIGTLKNKIG</sequence>
<comment type="similarity">
    <text evidence="1">Belongs to the FAH family.</text>
</comment>
<dbReference type="InterPro" id="IPR011234">
    <property type="entry name" value="Fumarylacetoacetase-like_C"/>
</dbReference>
<dbReference type="PANTHER" id="PTHR11820">
    <property type="entry name" value="ACYLPYRUVASE"/>
    <property type="match status" value="1"/>
</dbReference>
<dbReference type="STRING" id="748449.Halha_0274"/>
<evidence type="ECO:0000256" key="1">
    <source>
        <dbReference type="ARBA" id="ARBA00010211"/>
    </source>
</evidence>
<dbReference type="Gene3D" id="3.90.850.10">
    <property type="entry name" value="Fumarylacetoacetase-like, C-terminal domain"/>
    <property type="match status" value="1"/>
</dbReference>
<keyword evidence="6" id="KW-1185">Reference proteome</keyword>
<evidence type="ECO:0000313" key="6">
    <source>
        <dbReference type="Proteomes" id="UP000010880"/>
    </source>
</evidence>
<feature type="domain" description="Fumarylacetoacetase-like C-terminal" evidence="3">
    <location>
        <begin position="55"/>
        <end position="249"/>
    </location>
</feature>
<dbReference type="FunFam" id="3.90.850.10:FF:000002">
    <property type="entry name" value="2-hydroxyhepta-2,4-diene-1,7-dioate isomerase"/>
    <property type="match status" value="1"/>
</dbReference>
<evidence type="ECO:0000259" key="3">
    <source>
        <dbReference type="Pfam" id="PF01557"/>
    </source>
</evidence>
<dbReference type="GO" id="GO:0019752">
    <property type="term" value="P:carboxylic acid metabolic process"/>
    <property type="evidence" value="ECO:0007669"/>
    <property type="project" value="UniProtKB-ARBA"/>
</dbReference>
<evidence type="ECO:0000313" key="5">
    <source>
        <dbReference type="EMBL" id="AGB40285.1"/>
    </source>
</evidence>
<dbReference type="PANTHER" id="PTHR11820:SF7">
    <property type="entry name" value="ACYLPYRUVASE FAHD1, MITOCHONDRIAL"/>
    <property type="match status" value="1"/>
</dbReference>
<reference evidence="6" key="1">
    <citation type="submission" date="2012-02" db="EMBL/GenBank/DDBJ databases">
        <title>The complete genome of Halobacteroides halobius DSM 5150.</title>
        <authorList>
            <person name="Lucas S."/>
            <person name="Copeland A."/>
            <person name="Lapidus A."/>
            <person name="Glavina del Rio T."/>
            <person name="Dalin E."/>
            <person name="Tice H."/>
            <person name="Bruce D."/>
            <person name="Goodwin L."/>
            <person name="Pitluck S."/>
            <person name="Peters L."/>
            <person name="Mikhailova N."/>
            <person name="Gu W."/>
            <person name="Kyrpides N."/>
            <person name="Mavromatis K."/>
            <person name="Ivanova N."/>
            <person name="Brettin T."/>
            <person name="Detter J.C."/>
            <person name="Han C."/>
            <person name="Larimer F."/>
            <person name="Land M."/>
            <person name="Hauser L."/>
            <person name="Markowitz V."/>
            <person name="Cheng J.-F."/>
            <person name="Hugenholtz P."/>
            <person name="Woyke T."/>
            <person name="Wu D."/>
            <person name="Tindall B."/>
            <person name="Pomrenke H."/>
            <person name="Brambilla E."/>
            <person name="Klenk H.-P."/>
            <person name="Eisen J.A."/>
        </authorList>
    </citation>
    <scope>NUCLEOTIDE SEQUENCE [LARGE SCALE GENOMIC DNA]</scope>
    <source>
        <strain evidence="6">ATCC 35273 / DSM 5150 / MD-1</strain>
    </source>
</reference>
<dbReference type="InterPro" id="IPR018833">
    <property type="entry name" value="Rv2993c-like_N"/>
</dbReference>
<dbReference type="PATRIC" id="fig|748449.3.peg.252"/>
<dbReference type="RefSeq" id="WP_015326011.1">
    <property type="nucleotide sequence ID" value="NC_019978.1"/>
</dbReference>
<keyword evidence="2" id="KW-0479">Metal-binding</keyword>
<dbReference type="Pfam" id="PF01557">
    <property type="entry name" value="FAA_hydrolase"/>
    <property type="match status" value="1"/>
</dbReference>
<dbReference type="GO" id="GO:0046872">
    <property type="term" value="F:metal ion binding"/>
    <property type="evidence" value="ECO:0007669"/>
    <property type="project" value="UniProtKB-KW"/>
</dbReference>